<proteinExistence type="predicted"/>
<dbReference type="PANTHER" id="PTHR43591">
    <property type="entry name" value="METHYLTRANSFERASE"/>
    <property type="match status" value="1"/>
</dbReference>
<dbReference type="Pfam" id="PF08241">
    <property type="entry name" value="Methyltransf_11"/>
    <property type="match status" value="1"/>
</dbReference>
<evidence type="ECO:0000259" key="1">
    <source>
        <dbReference type="Pfam" id="PF08241"/>
    </source>
</evidence>
<evidence type="ECO:0000313" key="2">
    <source>
        <dbReference type="EMBL" id="MBN1572363.1"/>
    </source>
</evidence>
<dbReference type="InterPro" id="IPR013216">
    <property type="entry name" value="Methyltransf_11"/>
</dbReference>
<feature type="domain" description="Methyltransferase type 11" evidence="1">
    <location>
        <begin position="48"/>
        <end position="145"/>
    </location>
</feature>
<dbReference type="Proteomes" id="UP000809273">
    <property type="component" value="Unassembled WGS sequence"/>
</dbReference>
<comment type="caution">
    <text evidence="2">The sequence shown here is derived from an EMBL/GenBank/DDBJ whole genome shotgun (WGS) entry which is preliminary data.</text>
</comment>
<reference evidence="2" key="2">
    <citation type="submission" date="2021-01" db="EMBL/GenBank/DDBJ databases">
        <authorList>
            <person name="Hahn C.R."/>
            <person name="Youssef N.H."/>
            <person name="Elshahed M."/>
        </authorList>
    </citation>
    <scope>NUCLEOTIDE SEQUENCE</scope>
    <source>
        <strain evidence="2">Zod_Metabat.24</strain>
    </source>
</reference>
<gene>
    <name evidence="2" type="ORF">JW984_04110</name>
</gene>
<dbReference type="Gene3D" id="3.40.50.150">
    <property type="entry name" value="Vaccinia Virus protein VP39"/>
    <property type="match status" value="1"/>
</dbReference>
<sequence>MAPINHFDINAELERELEYLALQARWTRPMRLDLYRRAGLMRREKIADIGCADGLITAEIAGRTRGKVVGIDISVEAIARAREKYLEIEPESDKIDFKVGDFQNLPFRRGELDAVTTNFTLMWVERPERAVKEAARVLKKGGVFLATGEPDYGGRIDLPEELSLKDFWADSIRKKGGDPFFGRRLVSLFRSAGFKEIEAGVHPSFWTGEGGDKGDLNIYLDDLGWWLSAAGRDPGPIIKRERAAIKNGLRLVFMPIFWATGVK</sequence>
<keyword evidence="2" id="KW-0808">Transferase</keyword>
<name>A0A9D8KD57_9DELT</name>
<dbReference type="GO" id="GO:0008757">
    <property type="term" value="F:S-adenosylmethionine-dependent methyltransferase activity"/>
    <property type="evidence" value="ECO:0007669"/>
    <property type="project" value="InterPro"/>
</dbReference>
<dbReference type="AlphaFoldDB" id="A0A9D8KD57"/>
<accession>A0A9D8KD57</accession>
<protein>
    <submittedName>
        <fullName evidence="2">Class I SAM-dependent methyltransferase</fullName>
    </submittedName>
</protein>
<dbReference type="EMBL" id="JAFGIX010000020">
    <property type="protein sequence ID" value="MBN1572363.1"/>
    <property type="molecule type" value="Genomic_DNA"/>
</dbReference>
<dbReference type="CDD" id="cd02440">
    <property type="entry name" value="AdoMet_MTases"/>
    <property type="match status" value="1"/>
</dbReference>
<organism evidence="2 3">
    <name type="scientific">Candidatus Zymogenus saltonus</name>
    <dbReference type="NCBI Taxonomy" id="2844893"/>
    <lineage>
        <taxon>Bacteria</taxon>
        <taxon>Deltaproteobacteria</taxon>
        <taxon>Candidatus Zymogenia</taxon>
        <taxon>Candidatus Zymogeniales</taxon>
        <taxon>Candidatus Zymogenaceae</taxon>
        <taxon>Candidatus Zymogenus</taxon>
    </lineage>
</organism>
<dbReference type="GO" id="GO:0032259">
    <property type="term" value="P:methylation"/>
    <property type="evidence" value="ECO:0007669"/>
    <property type="project" value="UniProtKB-KW"/>
</dbReference>
<dbReference type="SUPFAM" id="SSF53335">
    <property type="entry name" value="S-adenosyl-L-methionine-dependent methyltransferases"/>
    <property type="match status" value="1"/>
</dbReference>
<keyword evidence="2" id="KW-0489">Methyltransferase</keyword>
<evidence type="ECO:0000313" key="3">
    <source>
        <dbReference type="Proteomes" id="UP000809273"/>
    </source>
</evidence>
<dbReference type="InterPro" id="IPR029063">
    <property type="entry name" value="SAM-dependent_MTases_sf"/>
</dbReference>
<reference evidence="2" key="1">
    <citation type="journal article" date="2021" name="Environ. Microbiol.">
        <title>Genomic characterization of three novel Desulfobacterota classes expand the metabolic and phylogenetic diversity of the phylum.</title>
        <authorList>
            <person name="Murphy C.L."/>
            <person name="Biggerstaff J."/>
            <person name="Eichhorn A."/>
            <person name="Ewing E."/>
            <person name="Shahan R."/>
            <person name="Soriano D."/>
            <person name="Stewart S."/>
            <person name="VanMol K."/>
            <person name="Walker R."/>
            <person name="Walters P."/>
            <person name="Elshahed M.S."/>
            <person name="Youssef N.H."/>
        </authorList>
    </citation>
    <scope>NUCLEOTIDE SEQUENCE</scope>
    <source>
        <strain evidence="2">Zod_Metabat.24</strain>
    </source>
</reference>